<organism evidence="1 2">
    <name type="scientific">Pistacia integerrima</name>
    <dbReference type="NCBI Taxonomy" id="434235"/>
    <lineage>
        <taxon>Eukaryota</taxon>
        <taxon>Viridiplantae</taxon>
        <taxon>Streptophyta</taxon>
        <taxon>Embryophyta</taxon>
        <taxon>Tracheophyta</taxon>
        <taxon>Spermatophyta</taxon>
        <taxon>Magnoliopsida</taxon>
        <taxon>eudicotyledons</taxon>
        <taxon>Gunneridae</taxon>
        <taxon>Pentapetalae</taxon>
        <taxon>rosids</taxon>
        <taxon>malvids</taxon>
        <taxon>Sapindales</taxon>
        <taxon>Anacardiaceae</taxon>
        <taxon>Pistacia</taxon>
    </lineage>
</organism>
<gene>
    <name evidence="1" type="ORF">Pint_19449</name>
</gene>
<comment type="caution">
    <text evidence="1">The sequence shown here is derived from an EMBL/GenBank/DDBJ whole genome shotgun (WGS) entry which is preliminary data.</text>
</comment>
<name>A0ACC0YY50_9ROSI</name>
<dbReference type="EMBL" id="CM047739">
    <property type="protein sequence ID" value="KAJ0042762.1"/>
    <property type="molecule type" value="Genomic_DNA"/>
</dbReference>
<proteinExistence type="predicted"/>
<keyword evidence="2" id="KW-1185">Reference proteome</keyword>
<sequence length="60" mass="6982">MDENSFREPKKVVLRSSPLENVGKDMEVVILPHSITSYDLMLERQYLGNLNIFNIMTELL</sequence>
<dbReference type="Proteomes" id="UP001163603">
    <property type="component" value="Chromosome 4"/>
</dbReference>
<reference evidence="2" key="1">
    <citation type="journal article" date="2023" name="G3 (Bethesda)">
        <title>Genome assembly and association tests identify interacting loci associated with vigor, precocity, and sex in interspecific pistachio rootstocks.</title>
        <authorList>
            <person name="Palmer W."/>
            <person name="Jacygrad E."/>
            <person name="Sagayaradj S."/>
            <person name="Cavanaugh K."/>
            <person name="Han R."/>
            <person name="Bertier L."/>
            <person name="Beede B."/>
            <person name="Kafkas S."/>
            <person name="Golino D."/>
            <person name="Preece J."/>
            <person name="Michelmore R."/>
        </authorList>
    </citation>
    <scope>NUCLEOTIDE SEQUENCE [LARGE SCALE GENOMIC DNA]</scope>
</reference>
<protein>
    <submittedName>
        <fullName evidence="1">Uncharacterized protein</fullName>
    </submittedName>
</protein>
<evidence type="ECO:0000313" key="1">
    <source>
        <dbReference type="EMBL" id="KAJ0042762.1"/>
    </source>
</evidence>
<evidence type="ECO:0000313" key="2">
    <source>
        <dbReference type="Proteomes" id="UP001163603"/>
    </source>
</evidence>
<accession>A0ACC0YY50</accession>